<reference evidence="1 2" key="1">
    <citation type="journal article" date="2012" name="Science">
        <title>The Paleozoic origin of enzymatic lignin decomposition reconstructed from 31 fungal genomes.</title>
        <authorList>
            <person name="Floudas D."/>
            <person name="Binder M."/>
            <person name="Riley R."/>
            <person name="Barry K."/>
            <person name="Blanchette R.A."/>
            <person name="Henrissat B."/>
            <person name="Martinez A.T."/>
            <person name="Otillar R."/>
            <person name="Spatafora J.W."/>
            <person name="Yadav J.S."/>
            <person name="Aerts A."/>
            <person name="Benoit I."/>
            <person name="Boyd A."/>
            <person name="Carlson A."/>
            <person name="Copeland A."/>
            <person name="Coutinho P.M."/>
            <person name="de Vries R.P."/>
            <person name="Ferreira P."/>
            <person name="Findley K."/>
            <person name="Foster B."/>
            <person name="Gaskell J."/>
            <person name="Glotzer D."/>
            <person name="Gorecki P."/>
            <person name="Heitman J."/>
            <person name="Hesse C."/>
            <person name="Hori C."/>
            <person name="Igarashi K."/>
            <person name="Jurgens J.A."/>
            <person name="Kallen N."/>
            <person name="Kersten P."/>
            <person name="Kohler A."/>
            <person name="Kuees U."/>
            <person name="Kumar T.K.A."/>
            <person name="Kuo A."/>
            <person name="LaButti K."/>
            <person name="Larrondo L.F."/>
            <person name="Lindquist E."/>
            <person name="Ling A."/>
            <person name="Lombard V."/>
            <person name="Lucas S."/>
            <person name="Lundell T."/>
            <person name="Martin R."/>
            <person name="McLaughlin D.J."/>
            <person name="Morgenstern I."/>
            <person name="Morin E."/>
            <person name="Murat C."/>
            <person name="Nagy L.G."/>
            <person name="Nolan M."/>
            <person name="Ohm R.A."/>
            <person name="Patyshakuliyeva A."/>
            <person name="Rokas A."/>
            <person name="Ruiz-Duenas F.J."/>
            <person name="Sabat G."/>
            <person name="Salamov A."/>
            <person name="Samejima M."/>
            <person name="Schmutz J."/>
            <person name="Slot J.C."/>
            <person name="St John F."/>
            <person name="Stenlid J."/>
            <person name="Sun H."/>
            <person name="Sun S."/>
            <person name="Syed K."/>
            <person name="Tsang A."/>
            <person name="Wiebenga A."/>
            <person name="Young D."/>
            <person name="Pisabarro A."/>
            <person name="Eastwood D.C."/>
            <person name="Martin F."/>
            <person name="Cullen D."/>
            <person name="Grigoriev I.V."/>
            <person name="Hibbett D.S."/>
        </authorList>
    </citation>
    <scope>NUCLEOTIDE SEQUENCE [LARGE SCALE GENOMIC DNA]</scope>
    <source>
        <strain evidence="1 2">MD-104</strain>
    </source>
</reference>
<accession>A0A2H3JT24</accession>
<dbReference type="AlphaFoldDB" id="A0A2H3JT24"/>
<gene>
    <name evidence="1" type="ORF">WOLCODRAFT_158770</name>
</gene>
<organism evidence="1 2">
    <name type="scientific">Wolfiporia cocos (strain MD-104)</name>
    <name type="common">Brown rot fungus</name>
    <dbReference type="NCBI Taxonomy" id="742152"/>
    <lineage>
        <taxon>Eukaryota</taxon>
        <taxon>Fungi</taxon>
        <taxon>Dikarya</taxon>
        <taxon>Basidiomycota</taxon>
        <taxon>Agaricomycotina</taxon>
        <taxon>Agaricomycetes</taxon>
        <taxon>Polyporales</taxon>
        <taxon>Phaeolaceae</taxon>
        <taxon>Wolfiporia</taxon>
    </lineage>
</organism>
<keyword evidence="2" id="KW-1185">Reference proteome</keyword>
<evidence type="ECO:0000313" key="2">
    <source>
        <dbReference type="Proteomes" id="UP000218811"/>
    </source>
</evidence>
<proteinExistence type="predicted"/>
<sequence>MANSHHQLPDHCKDDPICFPMLTYPQVLLKGAPNASRLPPTPKLCGDYISMSLMPSVSYVQSTISSNFTLLMTSNSLVPSLLFDNQNSPMCWSEDSMLSTNAFSMQLKKLYLFITILETKVQSEDQDKDWKDIQWDAPCVGVLVKCHGNHRATTQ</sequence>
<evidence type="ECO:0000313" key="1">
    <source>
        <dbReference type="EMBL" id="PCH39227.1"/>
    </source>
</evidence>
<dbReference type="Proteomes" id="UP000218811">
    <property type="component" value="Unassembled WGS sequence"/>
</dbReference>
<name>A0A2H3JT24_WOLCO</name>
<dbReference type="EMBL" id="KB467976">
    <property type="protein sequence ID" value="PCH39227.1"/>
    <property type="molecule type" value="Genomic_DNA"/>
</dbReference>
<protein>
    <submittedName>
        <fullName evidence="1">Uncharacterized protein</fullName>
    </submittedName>
</protein>
<dbReference type="STRING" id="742152.A0A2H3JT24"/>